<feature type="modified residue" description="Phosphohistidine" evidence="12">
    <location>
        <position position="789"/>
    </location>
</feature>
<dbReference type="RefSeq" id="WP_369665837.1">
    <property type="nucleotide sequence ID" value="NZ_JBDKXB010000003.1"/>
</dbReference>
<dbReference type="SMART" id="SM00448">
    <property type="entry name" value="REC"/>
    <property type="match status" value="1"/>
</dbReference>
<dbReference type="Gene3D" id="1.10.287.130">
    <property type="match status" value="1"/>
</dbReference>
<evidence type="ECO:0000256" key="7">
    <source>
        <dbReference type="ARBA" id="ARBA00022741"/>
    </source>
</evidence>
<keyword evidence="5 13" id="KW-0597">Phosphoprotein</keyword>
<feature type="transmembrane region" description="Helical" evidence="14">
    <location>
        <begin position="33"/>
        <end position="54"/>
    </location>
</feature>
<dbReference type="SMART" id="SM00387">
    <property type="entry name" value="HATPase_c"/>
    <property type="match status" value="1"/>
</dbReference>
<evidence type="ECO:0000259" key="15">
    <source>
        <dbReference type="PROSITE" id="PS50109"/>
    </source>
</evidence>
<keyword evidence="9 14" id="KW-1133">Transmembrane helix</keyword>
<dbReference type="InterPro" id="IPR011006">
    <property type="entry name" value="CheY-like_superfamily"/>
</dbReference>
<evidence type="ECO:0000256" key="11">
    <source>
        <dbReference type="ARBA" id="ARBA00023136"/>
    </source>
</evidence>
<dbReference type="Pfam" id="PF00072">
    <property type="entry name" value="Response_reg"/>
    <property type="match status" value="1"/>
</dbReference>
<dbReference type="SMART" id="SM00388">
    <property type="entry name" value="HisKA"/>
    <property type="match status" value="1"/>
</dbReference>
<evidence type="ECO:0000256" key="4">
    <source>
        <dbReference type="ARBA" id="ARBA00022475"/>
    </source>
</evidence>
<dbReference type="Proteomes" id="UP001564408">
    <property type="component" value="Unassembled WGS sequence"/>
</dbReference>
<feature type="domain" description="HPt" evidence="17">
    <location>
        <begin position="750"/>
        <end position="844"/>
    </location>
</feature>
<dbReference type="InterPro" id="IPR036890">
    <property type="entry name" value="HATPase_C_sf"/>
</dbReference>
<keyword evidence="4" id="KW-1003">Cell membrane</keyword>
<dbReference type="PANTHER" id="PTHR45339:SF1">
    <property type="entry name" value="HYBRID SIGNAL TRANSDUCTION HISTIDINE KINASE J"/>
    <property type="match status" value="1"/>
</dbReference>
<feature type="transmembrane region" description="Helical" evidence="14">
    <location>
        <begin position="97"/>
        <end position="127"/>
    </location>
</feature>
<keyword evidence="7" id="KW-0547">Nucleotide-binding</keyword>
<organism evidence="18 19">
    <name type="scientific">Thioalkalicoccus limnaeus</name>
    <dbReference type="NCBI Taxonomy" id="120681"/>
    <lineage>
        <taxon>Bacteria</taxon>
        <taxon>Pseudomonadati</taxon>
        <taxon>Pseudomonadota</taxon>
        <taxon>Gammaproteobacteria</taxon>
        <taxon>Chromatiales</taxon>
        <taxon>Chromatiaceae</taxon>
        <taxon>Thioalkalicoccus</taxon>
    </lineage>
</organism>
<dbReference type="PROSITE" id="PS50109">
    <property type="entry name" value="HIS_KIN"/>
    <property type="match status" value="1"/>
</dbReference>
<dbReference type="PANTHER" id="PTHR45339">
    <property type="entry name" value="HYBRID SIGNAL TRANSDUCTION HISTIDINE KINASE J"/>
    <property type="match status" value="1"/>
</dbReference>
<dbReference type="Pfam" id="PF00512">
    <property type="entry name" value="HisKA"/>
    <property type="match status" value="1"/>
</dbReference>
<keyword evidence="10" id="KW-0902">Two-component regulatory system</keyword>
<dbReference type="Pfam" id="PF02518">
    <property type="entry name" value="HATPase_c"/>
    <property type="match status" value="1"/>
</dbReference>
<feature type="domain" description="Response regulatory" evidence="16">
    <location>
        <begin position="595"/>
        <end position="713"/>
    </location>
</feature>
<evidence type="ECO:0000313" key="19">
    <source>
        <dbReference type="Proteomes" id="UP001564408"/>
    </source>
</evidence>
<dbReference type="Gene3D" id="3.40.50.2300">
    <property type="match status" value="1"/>
</dbReference>
<dbReference type="InterPro" id="IPR036097">
    <property type="entry name" value="HisK_dim/P_sf"/>
</dbReference>
<evidence type="ECO:0000259" key="17">
    <source>
        <dbReference type="PROSITE" id="PS50894"/>
    </source>
</evidence>
<evidence type="ECO:0000256" key="5">
    <source>
        <dbReference type="ARBA" id="ARBA00022553"/>
    </source>
</evidence>
<dbReference type="InterPro" id="IPR003594">
    <property type="entry name" value="HATPase_dom"/>
</dbReference>
<dbReference type="Gene3D" id="3.30.565.10">
    <property type="entry name" value="Histidine kinase-like ATPase, C-terminal domain"/>
    <property type="match status" value="1"/>
</dbReference>
<dbReference type="InterPro" id="IPR004358">
    <property type="entry name" value="Sig_transdc_His_kin-like_C"/>
</dbReference>
<dbReference type="InterPro" id="IPR001789">
    <property type="entry name" value="Sig_transdc_resp-reg_receiver"/>
</dbReference>
<evidence type="ECO:0000256" key="1">
    <source>
        <dbReference type="ARBA" id="ARBA00000085"/>
    </source>
</evidence>
<keyword evidence="6 14" id="KW-0812">Transmembrane</keyword>
<feature type="modified residue" description="4-aspartylphosphate" evidence="13">
    <location>
        <position position="646"/>
    </location>
</feature>
<evidence type="ECO:0000256" key="14">
    <source>
        <dbReference type="SAM" id="Phobius"/>
    </source>
</evidence>
<evidence type="ECO:0000256" key="8">
    <source>
        <dbReference type="ARBA" id="ARBA00022840"/>
    </source>
</evidence>
<dbReference type="SUPFAM" id="SSF47384">
    <property type="entry name" value="Homodimeric domain of signal transducing histidine kinase"/>
    <property type="match status" value="1"/>
</dbReference>
<dbReference type="CDD" id="cd16922">
    <property type="entry name" value="HATPase_EvgS-ArcB-TorS-like"/>
    <property type="match status" value="1"/>
</dbReference>
<protein>
    <recommendedName>
        <fullName evidence="3">histidine kinase</fullName>
        <ecNumber evidence="3">2.7.13.3</ecNumber>
    </recommendedName>
</protein>
<dbReference type="InterPro" id="IPR036641">
    <property type="entry name" value="HPT_dom_sf"/>
</dbReference>
<dbReference type="PROSITE" id="PS50110">
    <property type="entry name" value="RESPONSE_REGULATORY"/>
    <property type="match status" value="1"/>
</dbReference>
<name>A0ABV4BD69_9GAMM</name>
<dbReference type="SUPFAM" id="SSF47226">
    <property type="entry name" value="Histidine-containing phosphotransfer domain, HPT domain"/>
    <property type="match status" value="1"/>
</dbReference>
<evidence type="ECO:0000256" key="3">
    <source>
        <dbReference type="ARBA" id="ARBA00012438"/>
    </source>
</evidence>
<evidence type="ECO:0000256" key="13">
    <source>
        <dbReference type="PROSITE-ProRule" id="PRU00169"/>
    </source>
</evidence>
<comment type="subcellular location">
    <subcellularLocation>
        <location evidence="2">Cell membrane</location>
        <topology evidence="2">Multi-pass membrane protein</topology>
    </subcellularLocation>
</comment>
<dbReference type="InterPro" id="IPR005467">
    <property type="entry name" value="His_kinase_dom"/>
</dbReference>
<dbReference type="InterPro" id="IPR003661">
    <property type="entry name" value="HisK_dim/P_dom"/>
</dbReference>
<comment type="caution">
    <text evidence="18">The sequence shown here is derived from an EMBL/GenBank/DDBJ whole genome shotgun (WGS) entry which is preliminary data.</text>
</comment>
<dbReference type="CDD" id="cd00082">
    <property type="entry name" value="HisKA"/>
    <property type="match status" value="1"/>
</dbReference>
<feature type="transmembrane region" description="Helical" evidence="14">
    <location>
        <begin position="60"/>
        <end position="85"/>
    </location>
</feature>
<gene>
    <name evidence="18" type="ORF">ABC977_03415</name>
</gene>
<evidence type="ECO:0000256" key="9">
    <source>
        <dbReference type="ARBA" id="ARBA00022989"/>
    </source>
</evidence>
<evidence type="ECO:0000313" key="18">
    <source>
        <dbReference type="EMBL" id="MEY6431453.1"/>
    </source>
</evidence>
<sequence length="864" mass="92877">MTPRYANATPEVRRPRSWLVRLQERADTEHEQALLRLVIGSAACLYMVGAELFGDAGWTVGPAIVVVAVGFMASALALLLGILIWPSPSPFRRIAGILLDLSATTVAMSLAGEHGAPLLAVYLWVIIGNGFRFGVSYLVVAACLAVVGFIVVIALSPFWHSHPFLGISYLLVLILIPPYVALLLRKLTEAVDRANDANRAKSQFLAKMSHELRTPLNGVIGGSELLMDGELGSEQRSLARTIKTSAQTLLGIIENILDLSRIEAGRVQLERIDFDLHRLLADTLEMVRPQARRKGLALSMRIDPQLPFLLRGDPLHLRQILINLLGNAVKFTETGSVVLRAGLAGGMETGGRVLARLEVEDTGIGIAETDQATIFDRFRQADSSITRRYGGSGLGTAIARELARLMGGEIGLRSMPGRGSLFWVEVPLEVRESVLPSPPEPGFGGLRLLVIGAGDLTRALSGYLIAWGLEHRIVRSPIEACAELNTACSRDRSYHLVLVCTGANLPDPARIATELRLTAGCDAVGLVLVGALRVDGDMEHWHAQGYSSVVHDPLDKRLLFNAIHAASSAREIPGNVVSLIDHYRAKAAPTSAHLRILVAEDNETNRLLLRGLLERVGHSVTLFDNGDAALEALANGADDFDLMVIDHNMPGRSGLDVFKAHRFMRAGAALPTIILTADATPEARQACLDAGVTAFLTKPIESVKLLELIAAVGAAGCGRQDPGHHASGVAAPGLLLDDDKLRALDQLAADPAFVHELVQCFRRDGESAIERLGAALDEQDYPALRATIHALRGVAAEFGALRVLDLCRQLQTLRPFELHSERAASLLAALRLAQGETISRLAVLYHGPGDSNQPPGLALPPEAS</sequence>
<feature type="transmembrane region" description="Helical" evidence="14">
    <location>
        <begin position="167"/>
        <end position="184"/>
    </location>
</feature>
<dbReference type="CDD" id="cd17546">
    <property type="entry name" value="REC_hyHK_CKI1_RcsC-like"/>
    <property type="match status" value="1"/>
</dbReference>
<dbReference type="EC" id="2.7.13.3" evidence="3"/>
<proteinExistence type="predicted"/>
<dbReference type="EMBL" id="JBDKXB010000003">
    <property type="protein sequence ID" value="MEY6431453.1"/>
    <property type="molecule type" value="Genomic_DNA"/>
</dbReference>
<dbReference type="PROSITE" id="PS50894">
    <property type="entry name" value="HPT"/>
    <property type="match status" value="1"/>
</dbReference>
<feature type="transmembrane region" description="Helical" evidence="14">
    <location>
        <begin position="133"/>
        <end position="155"/>
    </location>
</feature>
<evidence type="ECO:0000256" key="10">
    <source>
        <dbReference type="ARBA" id="ARBA00023012"/>
    </source>
</evidence>
<feature type="domain" description="Histidine kinase" evidence="15">
    <location>
        <begin position="207"/>
        <end position="430"/>
    </location>
</feature>
<reference evidence="18 19" key="1">
    <citation type="submission" date="2024-05" db="EMBL/GenBank/DDBJ databases">
        <title>Genome Sequence and Characterization of the New Strain Purple Sulfur Bacterium of Genus Thioalkalicoccus.</title>
        <authorList>
            <person name="Bryantseva I.A."/>
            <person name="Kyndt J.A."/>
            <person name="Imhoff J.F."/>
        </authorList>
    </citation>
    <scope>NUCLEOTIDE SEQUENCE [LARGE SCALE GENOMIC DNA]</scope>
    <source>
        <strain evidence="18 19">Um2</strain>
    </source>
</reference>
<comment type="catalytic activity">
    <reaction evidence="1">
        <text>ATP + protein L-histidine = ADP + protein N-phospho-L-histidine.</text>
        <dbReference type="EC" id="2.7.13.3"/>
    </reaction>
</comment>
<accession>A0ABV4BD69</accession>
<evidence type="ECO:0000256" key="2">
    <source>
        <dbReference type="ARBA" id="ARBA00004651"/>
    </source>
</evidence>
<keyword evidence="19" id="KW-1185">Reference proteome</keyword>
<dbReference type="Gene3D" id="1.20.120.160">
    <property type="entry name" value="HPT domain"/>
    <property type="match status" value="1"/>
</dbReference>
<evidence type="ECO:0000256" key="12">
    <source>
        <dbReference type="PROSITE-ProRule" id="PRU00110"/>
    </source>
</evidence>
<dbReference type="GO" id="GO:0005524">
    <property type="term" value="F:ATP binding"/>
    <property type="evidence" value="ECO:0007669"/>
    <property type="project" value="UniProtKB-KW"/>
</dbReference>
<dbReference type="Pfam" id="PF01627">
    <property type="entry name" value="Hpt"/>
    <property type="match status" value="1"/>
</dbReference>
<keyword evidence="8 18" id="KW-0067">ATP-binding</keyword>
<evidence type="ECO:0000259" key="16">
    <source>
        <dbReference type="PROSITE" id="PS50110"/>
    </source>
</evidence>
<dbReference type="InterPro" id="IPR008207">
    <property type="entry name" value="Sig_transdc_His_kin_Hpt_dom"/>
</dbReference>
<keyword evidence="11 14" id="KW-0472">Membrane</keyword>
<evidence type="ECO:0000256" key="6">
    <source>
        <dbReference type="ARBA" id="ARBA00022692"/>
    </source>
</evidence>
<dbReference type="SUPFAM" id="SSF55874">
    <property type="entry name" value="ATPase domain of HSP90 chaperone/DNA topoisomerase II/histidine kinase"/>
    <property type="match status" value="1"/>
</dbReference>
<dbReference type="PRINTS" id="PR00344">
    <property type="entry name" value="BCTRLSENSOR"/>
</dbReference>
<dbReference type="SUPFAM" id="SSF52172">
    <property type="entry name" value="CheY-like"/>
    <property type="match status" value="1"/>
</dbReference>